<evidence type="ECO:0000313" key="2">
    <source>
        <dbReference type="EMBL" id="SMD03085.1"/>
    </source>
</evidence>
<sequence length="327" mass="35891">MATRSWEVCAAETLTCPSAIHLPDALDRVTALSPWRDWETERLYIEGGPVMHAATRAHLIQNVDINGAFLYCGAAKLRAGFGPQQLTHRHAAPRRNLPEAHLVSDWAGSHYFGLFLRASLPMELLPDAAENMISLPTKDYTHEAGYRKILERPRPPCVTAARVNRLILYNDFGHNPSKAARYAELRAALRRNLGGIAPQGKTGVYLKRGTTGERRRLANESQVEATLTALGFDIVEPAALDARTIAQRLLDAPIVVSVEGSHLSHAIYSIAEGGTLLVLQPPDRFAMAFKEFTNRGGLNFAFTVGHAAPDGFTVNPDDIKRTLDLLS</sequence>
<dbReference type="STRING" id="1387277.SAMN06295998_12021"/>
<name>A0A1W2DZV6_9RHOB</name>
<gene>
    <name evidence="2" type="ORF">SAMN06295998_12021</name>
</gene>
<dbReference type="GO" id="GO:0016757">
    <property type="term" value="F:glycosyltransferase activity"/>
    <property type="evidence" value="ECO:0007669"/>
    <property type="project" value="InterPro"/>
</dbReference>
<dbReference type="Proteomes" id="UP000192330">
    <property type="component" value="Unassembled WGS sequence"/>
</dbReference>
<dbReference type="InterPro" id="IPR049625">
    <property type="entry name" value="Glyco_transf_61_cat"/>
</dbReference>
<reference evidence="2 3" key="1">
    <citation type="submission" date="2017-04" db="EMBL/GenBank/DDBJ databases">
        <authorList>
            <person name="Afonso C.L."/>
            <person name="Miller P.J."/>
            <person name="Scott M.A."/>
            <person name="Spackman E."/>
            <person name="Goraichik I."/>
            <person name="Dimitrov K.M."/>
            <person name="Suarez D.L."/>
            <person name="Swayne D.E."/>
        </authorList>
    </citation>
    <scope>NUCLEOTIDE SEQUENCE [LARGE SCALE GENOMIC DNA]</scope>
    <source>
        <strain evidence="2 3">CGMCC 1.12644</strain>
    </source>
</reference>
<dbReference type="AlphaFoldDB" id="A0A1W2DZV6"/>
<proteinExistence type="predicted"/>
<dbReference type="RefSeq" id="WP_179141529.1">
    <property type="nucleotide sequence ID" value="NZ_FWYD01000020.1"/>
</dbReference>
<evidence type="ECO:0000313" key="3">
    <source>
        <dbReference type="Proteomes" id="UP000192330"/>
    </source>
</evidence>
<dbReference type="EMBL" id="FWYD01000020">
    <property type="protein sequence ID" value="SMD03085.1"/>
    <property type="molecule type" value="Genomic_DNA"/>
</dbReference>
<dbReference type="Pfam" id="PF04577">
    <property type="entry name" value="Glyco_transf_61"/>
    <property type="match status" value="1"/>
</dbReference>
<protein>
    <submittedName>
        <fullName evidence="2">Capsular polysaccharide biosynthesis protein</fullName>
    </submittedName>
</protein>
<feature type="domain" description="Glycosyltransferase 61 catalytic" evidence="1">
    <location>
        <begin position="127"/>
        <end position="268"/>
    </location>
</feature>
<keyword evidence="3" id="KW-1185">Reference proteome</keyword>
<organism evidence="2 3">
    <name type="scientific">Primorskyibacter flagellatus</name>
    <dbReference type="NCBI Taxonomy" id="1387277"/>
    <lineage>
        <taxon>Bacteria</taxon>
        <taxon>Pseudomonadati</taxon>
        <taxon>Pseudomonadota</taxon>
        <taxon>Alphaproteobacteria</taxon>
        <taxon>Rhodobacterales</taxon>
        <taxon>Roseobacteraceae</taxon>
        <taxon>Primorskyibacter</taxon>
    </lineage>
</organism>
<evidence type="ECO:0000259" key="1">
    <source>
        <dbReference type="Pfam" id="PF04577"/>
    </source>
</evidence>
<accession>A0A1W2DZV6</accession>